<name>A0A368NEY2_9GAMM</name>
<organism evidence="1 2">
    <name type="scientific">Corallincola holothuriorum</name>
    <dbReference type="NCBI Taxonomy" id="2282215"/>
    <lineage>
        <taxon>Bacteria</taxon>
        <taxon>Pseudomonadati</taxon>
        <taxon>Pseudomonadota</taxon>
        <taxon>Gammaproteobacteria</taxon>
        <taxon>Alteromonadales</taxon>
        <taxon>Psychromonadaceae</taxon>
        <taxon>Corallincola</taxon>
    </lineage>
</organism>
<accession>A0A368NEY2</accession>
<reference evidence="1 2" key="1">
    <citation type="submission" date="2018-07" db="EMBL/GenBank/DDBJ databases">
        <title>Corallincola holothuriorum sp. nov., a new facultative anaerobe isolated from sea cucumber Apostichopus japonicus.</title>
        <authorList>
            <person name="Xia H."/>
        </authorList>
    </citation>
    <scope>NUCLEOTIDE SEQUENCE [LARGE SCALE GENOMIC DNA]</scope>
    <source>
        <strain evidence="1 2">C4</strain>
    </source>
</reference>
<evidence type="ECO:0000313" key="2">
    <source>
        <dbReference type="Proteomes" id="UP000252558"/>
    </source>
</evidence>
<dbReference type="Proteomes" id="UP000252558">
    <property type="component" value="Unassembled WGS sequence"/>
</dbReference>
<proteinExistence type="predicted"/>
<dbReference type="EMBL" id="QPID01000007">
    <property type="protein sequence ID" value="RCU49207.1"/>
    <property type="molecule type" value="Genomic_DNA"/>
</dbReference>
<evidence type="ECO:0008006" key="3">
    <source>
        <dbReference type="Google" id="ProtNLM"/>
    </source>
</evidence>
<evidence type="ECO:0000313" key="1">
    <source>
        <dbReference type="EMBL" id="RCU49207.1"/>
    </source>
</evidence>
<sequence>MDIEKLREKFRPEKVRVLLIGESPPAEGTFFYDRSLMTAYTKSAFESALSQKFSTNAEFFEYMRQTGYYLEDLSQVPVDKLPCAEREAKLIEESQRFAERVSQMNPKAVVIVLKKIEKIVRQALRKAGSSAEVYVLPFPGNGHQTKYQAQLISIVHAHRIRA</sequence>
<dbReference type="AlphaFoldDB" id="A0A368NEY2"/>
<comment type="caution">
    <text evidence="1">The sequence shown here is derived from an EMBL/GenBank/DDBJ whole genome shotgun (WGS) entry which is preliminary data.</text>
</comment>
<dbReference type="OrthoDB" id="3035372at2"/>
<dbReference type="RefSeq" id="WP_114338767.1">
    <property type="nucleotide sequence ID" value="NZ_QPID01000007.1"/>
</dbReference>
<gene>
    <name evidence="1" type="ORF">DU002_12720</name>
</gene>
<protein>
    <recommendedName>
        <fullName evidence="3">Uracil-DNA glycosylase-like domain-containing protein</fullName>
    </recommendedName>
</protein>
<keyword evidence="2" id="KW-1185">Reference proteome</keyword>